<dbReference type="InterPro" id="IPR001719">
    <property type="entry name" value="AP_endonuc_2"/>
</dbReference>
<comment type="cofactor">
    <cofactor evidence="2">
        <name>Zn(2+)</name>
        <dbReference type="ChEBI" id="CHEBI:29105"/>
    </cofactor>
</comment>
<evidence type="ECO:0000256" key="2">
    <source>
        <dbReference type="ARBA" id="ARBA00001947"/>
    </source>
</evidence>
<dbReference type="InterPro" id="IPR013022">
    <property type="entry name" value="Xyl_isomerase-like_TIM-brl"/>
</dbReference>
<reference evidence="15" key="2">
    <citation type="submission" date="2013-10" db="EMBL/GenBank/DDBJ databases">
        <authorList>
            <person name="Aslett M."/>
        </authorList>
    </citation>
    <scope>NUCLEOTIDE SEQUENCE [LARGE SCALE GENOMIC DNA]</scope>
    <source>
        <strain evidence="15">Houghton</strain>
    </source>
</reference>
<keyword evidence="15" id="KW-0255">Endonuclease</keyword>
<dbReference type="VEuPathDB" id="ToxoDB:ETH_00009225"/>
<evidence type="ECO:0000313" key="16">
    <source>
        <dbReference type="Proteomes" id="UP000030747"/>
    </source>
</evidence>
<dbReference type="EMBL" id="HG675744">
    <property type="protein sequence ID" value="CDJ42902.1"/>
    <property type="molecule type" value="Genomic_DNA"/>
</dbReference>
<comment type="cofactor">
    <cofactor evidence="1">
        <name>Mn(2+)</name>
        <dbReference type="ChEBI" id="CHEBI:29035"/>
    </cofactor>
</comment>
<keyword evidence="13" id="KW-0732">Signal</keyword>
<evidence type="ECO:0000259" key="14">
    <source>
        <dbReference type="Pfam" id="PF01261"/>
    </source>
</evidence>
<dbReference type="RefSeq" id="XP_013233652.1">
    <property type="nucleotide sequence ID" value="XM_013378198.1"/>
</dbReference>
<comment type="subcellular location">
    <subcellularLocation>
        <location evidence="3">Mitochondrion</location>
    </subcellularLocation>
</comment>
<feature type="compositionally biased region" description="Polar residues" evidence="12">
    <location>
        <begin position="129"/>
        <end position="141"/>
    </location>
</feature>
<evidence type="ECO:0000256" key="11">
    <source>
        <dbReference type="ARBA" id="ARBA00054483"/>
    </source>
</evidence>
<dbReference type="HAMAP" id="MF_00152">
    <property type="entry name" value="Nfo"/>
    <property type="match status" value="1"/>
</dbReference>
<evidence type="ECO:0000256" key="4">
    <source>
        <dbReference type="ARBA" id="ARBA00005340"/>
    </source>
</evidence>
<reference evidence="15" key="1">
    <citation type="submission" date="2013-10" db="EMBL/GenBank/DDBJ databases">
        <title>Genomic analysis of the causative agents of coccidiosis in chickens.</title>
        <authorList>
            <person name="Reid A.J."/>
            <person name="Blake D."/>
            <person name="Billington K."/>
            <person name="Browne H."/>
            <person name="Dunn M."/>
            <person name="Hung S."/>
            <person name="Kawahara F."/>
            <person name="Miranda-Saavedra D."/>
            <person name="Mourier T."/>
            <person name="Nagra H."/>
            <person name="Otto T.D."/>
            <person name="Rawlings N."/>
            <person name="Sanchez A."/>
            <person name="Sanders M."/>
            <person name="Subramaniam C."/>
            <person name="Tay Y."/>
            <person name="Dear P."/>
            <person name="Doerig C."/>
            <person name="Gruber A."/>
            <person name="Parkinson J."/>
            <person name="Shirley M."/>
            <person name="Wan K.L."/>
            <person name="Berriman M."/>
            <person name="Tomley F."/>
            <person name="Pain A."/>
        </authorList>
    </citation>
    <scope>NUCLEOTIDE SEQUENCE [LARGE SCALE GENOMIC DNA]</scope>
    <source>
        <strain evidence="15">Houghton</strain>
    </source>
</reference>
<dbReference type="SUPFAM" id="SSF51658">
    <property type="entry name" value="Xylose isomerase-like"/>
    <property type="match status" value="1"/>
</dbReference>
<keyword evidence="15" id="KW-0540">Nuclease</keyword>
<keyword evidence="16" id="KW-1185">Reference proteome</keyword>
<dbReference type="GO" id="GO:0005739">
    <property type="term" value="C:mitochondrion"/>
    <property type="evidence" value="ECO:0007669"/>
    <property type="project" value="UniProtKB-SubCell"/>
</dbReference>
<dbReference type="PANTHER" id="PTHR21445:SF0">
    <property type="entry name" value="APURINIC-APYRIMIDINIC ENDONUCLEASE"/>
    <property type="match status" value="1"/>
</dbReference>
<evidence type="ECO:0000256" key="12">
    <source>
        <dbReference type="SAM" id="MobiDB-lite"/>
    </source>
</evidence>
<evidence type="ECO:0000256" key="6">
    <source>
        <dbReference type="ARBA" id="ARBA00022763"/>
    </source>
</evidence>
<gene>
    <name evidence="15" type="ORF">ETH_00009225</name>
</gene>
<dbReference type="PROSITE" id="PS00730">
    <property type="entry name" value="AP_NUCLEASE_F2_2"/>
    <property type="match status" value="1"/>
</dbReference>
<dbReference type="GO" id="GO:0003677">
    <property type="term" value="F:DNA binding"/>
    <property type="evidence" value="ECO:0007669"/>
    <property type="project" value="InterPro"/>
</dbReference>
<keyword evidence="8" id="KW-0862">Zinc</keyword>
<evidence type="ECO:0000256" key="9">
    <source>
        <dbReference type="ARBA" id="ARBA00023204"/>
    </source>
</evidence>
<dbReference type="SMART" id="SM00518">
    <property type="entry name" value="AP2Ec"/>
    <property type="match status" value="1"/>
</dbReference>
<feature type="compositionally biased region" description="Basic residues" evidence="12">
    <location>
        <begin position="170"/>
        <end position="181"/>
    </location>
</feature>
<dbReference type="NCBIfam" id="TIGR00587">
    <property type="entry name" value="nfo"/>
    <property type="match status" value="1"/>
</dbReference>
<dbReference type="GO" id="GO:0005634">
    <property type="term" value="C:nucleus"/>
    <property type="evidence" value="ECO:0007669"/>
    <property type="project" value="TreeGrafter"/>
</dbReference>
<dbReference type="GO" id="GO:0008270">
    <property type="term" value="F:zinc ion binding"/>
    <property type="evidence" value="ECO:0007669"/>
    <property type="project" value="InterPro"/>
</dbReference>
<sequence length="506" mass="55688">MILIKCLALTLTVTSHFLGIAPSVAYTTSSLQYIFPFSAALSAFSSGFRRQRSATAASLCELHISPISPLEGSNNDFRRYKEMKRGKAKEVKAEPRVDATKDGTLTEDPRAKRKHQEGKVKPGDEQLDRNQLLQAESQSGNDAGAIEKTGEVEDKSETNESGLTKDTQVAKKRRGAPKARAKASAGKKSATAEGTGNGVLEPDEEYTTLANLAAKSRKFVGAHISAAGGVHNAPLSCFNVKGQAFALFLKCQRKWVSPPLADTAIAGFKLRCDSLKMDKAVQVLPHGSYLINVANPDKAKQENAYNALLDDLQRCEALGIKLYNIHPGSTVGECSKEEGIRNIAAAVNRAHKDTKFVVVVLENMAGQKNVVGSKFEDLRDIIELVENKDRVGVCLDTCHLFAAGYDIRTPEKFENVMKQFDSIVGYKFLRGMHLNDSKSELSSGLDRHELLGKGHLGLAPFKYIMQHQTRFKDMPLILETPDPTEGTIWKKEIKQMYSFLNEKEEK</sequence>
<comment type="similarity">
    <text evidence="4">Belongs to the AP endonuclease 2 family.</text>
</comment>
<dbReference type="AlphaFoldDB" id="U6KXL6"/>
<organism evidence="15 16">
    <name type="scientific">Eimeria tenella</name>
    <name type="common">Coccidian parasite</name>
    <dbReference type="NCBI Taxonomy" id="5802"/>
    <lineage>
        <taxon>Eukaryota</taxon>
        <taxon>Sar</taxon>
        <taxon>Alveolata</taxon>
        <taxon>Apicomplexa</taxon>
        <taxon>Conoidasida</taxon>
        <taxon>Coccidia</taxon>
        <taxon>Eucoccidiorida</taxon>
        <taxon>Eimeriorina</taxon>
        <taxon>Eimeriidae</taxon>
        <taxon>Eimeria</taxon>
    </lineage>
</organism>
<evidence type="ECO:0000256" key="7">
    <source>
        <dbReference type="ARBA" id="ARBA00022801"/>
    </source>
</evidence>
<dbReference type="CDD" id="cd00019">
    <property type="entry name" value="AP2Ec"/>
    <property type="match status" value="1"/>
</dbReference>
<evidence type="ECO:0000256" key="5">
    <source>
        <dbReference type="ARBA" id="ARBA00022723"/>
    </source>
</evidence>
<dbReference type="PROSITE" id="PS51432">
    <property type="entry name" value="AP_NUCLEASE_F2_4"/>
    <property type="match status" value="1"/>
</dbReference>
<dbReference type="Gene3D" id="3.20.20.150">
    <property type="entry name" value="Divalent-metal-dependent TIM barrel enzymes"/>
    <property type="match status" value="1"/>
</dbReference>
<feature type="compositionally biased region" description="Basic and acidic residues" evidence="12">
    <location>
        <begin position="148"/>
        <end position="158"/>
    </location>
</feature>
<dbReference type="GO" id="GO:0003906">
    <property type="term" value="F:DNA-(apurinic or apyrimidinic site) endonuclease activity"/>
    <property type="evidence" value="ECO:0007669"/>
    <property type="project" value="TreeGrafter"/>
</dbReference>
<evidence type="ECO:0000256" key="13">
    <source>
        <dbReference type="SAM" id="SignalP"/>
    </source>
</evidence>
<keyword evidence="6" id="KW-0227">DNA damage</keyword>
<dbReference type="PANTHER" id="PTHR21445">
    <property type="entry name" value="ENDONUCLEASE IV ENDODEOXYRIBONUCLEASE IV"/>
    <property type="match status" value="1"/>
</dbReference>
<evidence type="ECO:0000256" key="3">
    <source>
        <dbReference type="ARBA" id="ARBA00004173"/>
    </source>
</evidence>
<proteinExistence type="inferred from homology"/>
<dbReference type="InterPro" id="IPR018246">
    <property type="entry name" value="AP_endonuc_F2_Zn_BS"/>
</dbReference>
<feature type="domain" description="Xylose isomerase-like TIM barrel" evidence="14">
    <location>
        <begin position="244"/>
        <end position="496"/>
    </location>
</feature>
<feature type="chain" id="PRO_5005713757" evidence="13">
    <location>
        <begin position="26"/>
        <end position="506"/>
    </location>
</feature>
<dbReference type="PROSITE" id="PS00729">
    <property type="entry name" value="AP_NUCLEASE_F2_1"/>
    <property type="match status" value="1"/>
</dbReference>
<keyword evidence="7" id="KW-0378">Hydrolase</keyword>
<evidence type="ECO:0000313" key="15">
    <source>
        <dbReference type="EMBL" id="CDJ42902.1"/>
    </source>
</evidence>
<dbReference type="Proteomes" id="UP000030747">
    <property type="component" value="Unassembled WGS sequence"/>
</dbReference>
<dbReference type="OrthoDB" id="7663182at2759"/>
<feature type="signal peptide" evidence="13">
    <location>
        <begin position="1"/>
        <end position="25"/>
    </location>
</feature>
<name>U6KXL6_EIMTE</name>
<dbReference type="GO" id="GO:0008081">
    <property type="term" value="F:phosphoric diester hydrolase activity"/>
    <property type="evidence" value="ECO:0007669"/>
    <property type="project" value="TreeGrafter"/>
</dbReference>
<keyword evidence="10" id="KW-0464">Manganese</keyword>
<dbReference type="NCBIfam" id="NF002199">
    <property type="entry name" value="PRK01060.1-4"/>
    <property type="match status" value="1"/>
</dbReference>
<keyword evidence="5" id="KW-0479">Metal-binding</keyword>
<dbReference type="GO" id="GO:0006284">
    <property type="term" value="P:base-excision repair"/>
    <property type="evidence" value="ECO:0007669"/>
    <property type="project" value="TreeGrafter"/>
</dbReference>
<feature type="compositionally biased region" description="Basic and acidic residues" evidence="12">
    <location>
        <begin position="82"/>
        <end position="101"/>
    </location>
</feature>
<dbReference type="GeneID" id="25251046"/>
<protein>
    <submittedName>
        <fullName evidence="15">Endonuclease V, putative</fullName>
    </submittedName>
</protein>
<dbReference type="Pfam" id="PF01261">
    <property type="entry name" value="AP_endonuc_2"/>
    <property type="match status" value="1"/>
</dbReference>
<evidence type="ECO:0000256" key="8">
    <source>
        <dbReference type="ARBA" id="ARBA00022833"/>
    </source>
</evidence>
<accession>U6KXL6</accession>
<dbReference type="InterPro" id="IPR036237">
    <property type="entry name" value="Xyl_isomerase-like_sf"/>
</dbReference>
<evidence type="ECO:0000256" key="1">
    <source>
        <dbReference type="ARBA" id="ARBA00001936"/>
    </source>
</evidence>
<comment type="function">
    <text evidence="11">Plays a role in mitochondrial DNA base excision repair (BER) pathway induced by oxidative stress. Has apurinic/apyrimidinic (AP) endonuclease activity towards double-stranded DNA (dsDNA) with a preference for C as opposite base. Has 3'-phosphatase activity; removes 3'-phosphate from blunt-end, recessed, and gapped DNA templates and thus, removes 3'-blocks for DNA polymerase activity during BER. Lacks 3'-5' exonuclease activity and does not cleave damaged bases by nucleotide incision repair (NIR).</text>
</comment>
<feature type="region of interest" description="Disordered" evidence="12">
    <location>
        <begin position="82"/>
        <end position="201"/>
    </location>
</feature>
<dbReference type="FunFam" id="3.20.20.150:FF:000001">
    <property type="entry name" value="Probable endonuclease 4"/>
    <property type="match status" value="1"/>
</dbReference>
<keyword evidence="9" id="KW-0234">DNA repair</keyword>
<evidence type="ECO:0000256" key="10">
    <source>
        <dbReference type="ARBA" id="ARBA00023211"/>
    </source>
</evidence>
<feature type="compositionally biased region" description="Basic and acidic residues" evidence="12">
    <location>
        <begin position="117"/>
        <end position="128"/>
    </location>
</feature>
<dbReference type="VEuPathDB" id="ToxoDB:ETH2_1026800"/>